<reference evidence="2" key="1">
    <citation type="submission" date="2020-08" db="EMBL/GenBank/DDBJ databases">
        <title>Multicomponent nature underlies the extraordinary mechanical properties of spider dragline silk.</title>
        <authorList>
            <person name="Kono N."/>
            <person name="Nakamura H."/>
            <person name="Mori M."/>
            <person name="Yoshida Y."/>
            <person name="Ohtoshi R."/>
            <person name="Malay A.D."/>
            <person name="Moran D.A.P."/>
            <person name="Tomita M."/>
            <person name="Numata K."/>
            <person name="Arakawa K."/>
        </authorList>
    </citation>
    <scope>NUCLEOTIDE SEQUENCE</scope>
</reference>
<dbReference type="EMBL" id="BMAV01023166">
    <property type="protein sequence ID" value="GFY78749.1"/>
    <property type="molecule type" value="Genomic_DNA"/>
</dbReference>
<feature type="region of interest" description="Disordered" evidence="1">
    <location>
        <begin position="13"/>
        <end position="56"/>
    </location>
</feature>
<feature type="compositionally biased region" description="Basic and acidic residues" evidence="1">
    <location>
        <begin position="28"/>
        <end position="56"/>
    </location>
</feature>
<dbReference type="Proteomes" id="UP000886998">
    <property type="component" value="Unassembled WGS sequence"/>
</dbReference>
<evidence type="ECO:0000313" key="3">
    <source>
        <dbReference type="Proteomes" id="UP000886998"/>
    </source>
</evidence>
<sequence length="114" mass="13169">MGLRLAYYDYSSTGIEEQNPNNGQGPTKSRDLSPIHKSRTEKDVPSEERPHKEEDKGCVTILRRSNCKHYTHCTESYEPSNILRHRSLSIRLEFHRCFPSRKKKSAPSCNSVFS</sequence>
<name>A0A8X6YYV1_9ARAC</name>
<evidence type="ECO:0000256" key="1">
    <source>
        <dbReference type="SAM" id="MobiDB-lite"/>
    </source>
</evidence>
<evidence type="ECO:0000313" key="2">
    <source>
        <dbReference type="EMBL" id="GFY78749.1"/>
    </source>
</evidence>
<organism evidence="2 3">
    <name type="scientific">Trichonephila inaurata madagascariensis</name>
    <dbReference type="NCBI Taxonomy" id="2747483"/>
    <lineage>
        <taxon>Eukaryota</taxon>
        <taxon>Metazoa</taxon>
        <taxon>Ecdysozoa</taxon>
        <taxon>Arthropoda</taxon>
        <taxon>Chelicerata</taxon>
        <taxon>Arachnida</taxon>
        <taxon>Araneae</taxon>
        <taxon>Araneomorphae</taxon>
        <taxon>Entelegynae</taxon>
        <taxon>Araneoidea</taxon>
        <taxon>Nephilidae</taxon>
        <taxon>Trichonephila</taxon>
        <taxon>Trichonephila inaurata</taxon>
    </lineage>
</organism>
<accession>A0A8X6YYV1</accession>
<keyword evidence="3" id="KW-1185">Reference proteome</keyword>
<dbReference type="AlphaFoldDB" id="A0A8X6YYV1"/>
<gene>
    <name evidence="2" type="ORF">TNIN_174961</name>
</gene>
<feature type="compositionally biased region" description="Polar residues" evidence="1">
    <location>
        <begin position="13"/>
        <end position="27"/>
    </location>
</feature>
<protein>
    <submittedName>
        <fullName evidence="2">Uncharacterized protein</fullName>
    </submittedName>
</protein>
<proteinExistence type="predicted"/>
<comment type="caution">
    <text evidence="2">The sequence shown here is derived from an EMBL/GenBank/DDBJ whole genome shotgun (WGS) entry which is preliminary data.</text>
</comment>